<dbReference type="Pfam" id="PF00890">
    <property type="entry name" value="FAD_binding_2"/>
    <property type="match status" value="1"/>
</dbReference>
<proteinExistence type="predicted"/>
<dbReference type="PANTHER" id="PTHR43260:SF1">
    <property type="entry name" value="KSDD-LIKE STEROID DEHYDROGENASE RV0785"/>
    <property type="match status" value="1"/>
</dbReference>
<dbReference type="InterPro" id="IPR036188">
    <property type="entry name" value="FAD/NAD-bd_sf"/>
</dbReference>
<dbReference type="GO" id="GO:0033765">
    <property type="term" value="F:steroid dehydrogenase activity, acting on the CH-CH group of donors"/>
    <property type="evidence" value="ECO:0007669"/>
    <property type="project" value="UniProtKB-ARBA"/>
</dbReference>
<keyword evidence="1" id="KW-0285">Flavoprotein</keyword>
<dbReference type="RefSeq" id="WP_076167856.1">
    <property type="nucleotide sequence ID" value="NZ_JBEZVB010000056.1"/>
</dbReference>
<dbReference type="PANTHER" id="PTHR43260">
    <property type="entry name" value="3-KETOSTEROID-DELTA-1-DEHYDROGENASE"/>
    <property type="match status" value="1"/>
</dbReference>
<feature type="domain" description="FAD-dependent oxidoreductase 2 FAD-binding" evidence="3">
    <location>
        <begin position="6"/>
        <end position="534"/>
    </location>
</feature>
<organism evidence="4 5">
    <name type="scientific">Amycolatopsis coloradensis</name>
    <dbReference type="NCBI Taxonomy" id="76021"/>
    <lineage>
        <taxon>Bacteria</taxon>
        <taxon>Bacillati</taxon>
        <taxon>Actinomycetota</taxon>
        <taxon>Actinomycetes</taxon>
        <taxon>Pseudonocardiales</taxon>
        <taxon>Pseudonocardiaceae</taxon>
        <taxon>Amycolatopsis</taxon>
    </lineage>
</organism>
<reference evidence="4 5" key="1">
    <citation type="submission" date="2016-01" db="EMBL/GenBank/DDBJ databases">
        <title>Amycolatopsis coloradensis genome sequencing and assembly.</title>
        <authorList>
            <person name="Mayilraj S."/>
        </authorList>
    </citation>
    <scope>NUCLEOTIDE SEQUENCE [LARGE SCALE GENOMIC DNA]</scope>
    <source>
        <strain evidence="4 5">DSM 44225</strain>
    </source>
</reference>
<dbReference type="InterPro" id="IPR027477">
    <property type="entry name" value="Succ_DH/fumarate_Rdtase_cat_sf"/>
</dbReference>
<gene>
    <name evidence="4" type="ORF">BS329_37650</name>
</gene>
<dbReference type="InterPro" id="IPR014614">
    <property type="entry name" value="KsdD_DH"/>
</dbReference>
<keyword evidence="5" id="KW-1185">Reference proteome</keyword>
<name>A0A1R0KFL7_9PSEU</name>
<evidence type="ECO:0000313" key="4">
    <source>
        <dbReference type="EMBL" id="OLZ44153.1"/>
    </source>
</evidence>
<dbReference type="SUPFAM" id="SSF51905">
    <property type="entry name" value="FAD/NAD(P)-binding domain"/>
    <property type="match status" value="1"/>
</dbReference>
<protein>
    <submittedName>
        <fullName evidence="4">FAD-binding dehydrogenase</fullName>
    </submittedName>
</protein>
<keyword evidence="2" id="KW-0560">Oxidoreductase</keyword>
<dbReference type="Gene3D" id="3.50.50.60">
    <property type="entry name" value="FAD/NAD(P)-binding domain"/>
    <property type="match status" value="1"/>
</dbReference>
<dbReference type="PIRSF" id="PIRSF036654">
    <property type="entry name" value="UCP036654"/>
    <property type="match status" value="1"/>
</dbReference>
<dbReference type="OrthoDB" id="9813348at2"/>
<dbReference type="InterPro" id="IPR003953">
    <property type="entry name" value="FAD-dep_OxRdtase_2_FAD-bd"/>
</dbReference>
<evidence type="ECO:0000256" key="1">
    <source>
        <dbReference type="ARBA" id="ARBA00022630"/>
    </source>
</evidence>
<accession>A0A1R0KFL7</accession>
<dbReference type="Gene3D" id="3.90.700.10">
    <property type="entry name" value="Succinate dehydrogenase/fumarate reductase flavoprotein, catalytic domain"/>
    <property type="match status" value="1"/>
</dbReference>
<dbReference type="Proteomes" id="UP000187486">
    <property type="component" value="Unassembled WGS sequence"/>
</dbReference>
<evidence type="ECO:0000313" key="5">
    <source>
        <dbReference type="Proteomes" id="UP000187486"/>
    </source>
</evidence>
<evidence type="ECO:0000256" key="2">
    <source>
        <dbReference type="ARBA" id="ARBA00023002"/>
    </source>
</evidence>
<evidence type="ECO:0000259" key="3">
    <source>
        <dbReference type="Pfam" id="PF00890"/>
    </source>
</evidence>
<dbReference type="EMBL" id="MQUQ01000028">
    <property type="protein sequence ID" value="OLZ44153.1"/>
    <property type="molecule type" value="Genomic_DNA"/>
</dbReference>
<dbReference type="STRING" id="76021.BS329_37650"/>
<dbReference type="NCBIfam" id="NF009472">
    <property type="entry name" value="PRK12834.1"/>
    <property type="match status" value="1"/>
</dbReference>
<dbReference type="AlphaFoldDB" id="A0A1R0KFL7"/>
<sequence>MSDAADVIVVGAGLAGLVATYELSRAGRRVLVVEQENEANLGGQAHWAQGGLLLVNSPEQRRLCIKDSLELALSDWLGSAGFDRDREDRWTRAWAESYLGFAAGGKRDYLRGLGLTLMPNVGWPERGAGTATGPGNSVPRFHVTWGSGPEVVRVFRDPVLDAAARGLVSFKHRHRVDEIVVEGGAAVGVRGALLAPSDAPRGASSTRREVGTFDLRAQAVVVTSGGIGGNLDLVRENWPTGRLGSFPESILVGVPAHVDGRMLGITARAGGSVVNLDRMWHYPEGLKHHSPTWPRHAVHFLPGPSALWLDPAGRRLPPPLFPGQTSGNALRHLASRGHTHSWLIMTQTMVDKEFDLSGSAENPDITGKNCALLLLRAKKSLMKSVRDFLERGEDIVAHRTLPALVEAMNALTPETPLDLARVEHEAATRDLQVRNDYSKDLQLMSLHNVREYKAERLLHTARPHRLLDPEHGPLYAIRLNLFTRKSLGGVQTTLDSQVVRPDGSVIDGLYAAGEAAGFGGGGMHGYHALEGSFLGGCIFSGRVAGRALDRELS</sequence>
<comment type="caution">
    <text evidence="4">The sequence shown here is derived from an EMBL/GenBank/DDBJ whole genome shotgun (WGS) entry which is preliminary data.</text>
</comment>